<dbReference type="FunFam" id="2.60.120.290:FF:000005">
    <property type="entry name" value="Procollagen C-endopeptidase enhancer 1"/>
    <property type="match status" value="1"/>
</dbReference>
<feature type="domain" description="CUB" evidence="4">
    <location>
        <begin position="1"/>
        <end position="91"/>
    </location>
</feature>
<organism evidence="5 6">
    <name type="scientific">Heterorhabditis bacteriophora</name>
    <name type="common">Entomopathogenic nematode worm</name>
    <dbReference type="NCBI Taxonomy" id="37862"/>
    <lineage>
        <taxon>Eukaryota</taxon>
        <taxon>Metazoa</taxon>
        <taxon>Ecdysozoa</taxon>
        <taxon>Nematoda</taxon>
        <taxon>Chromadorea</taxon>
        <taxon>Rhabditida</taxon>
        <taxon>Rhabditina</taxon>
        <taxon>Rhabditomorpha</taxon>
        <taxon>Strongyloidea</taxon>
        <taxon>Heterorhabditidae</taxon>
        <taxon>Heterorhabditis</taxon>
    </lineage>
</organism>
<sequence>MSGVIHSPNWPNDYKNDEECIWDIQVPLGYHVQIKFTHFDIEPSEQCINDALIISQEHSSRAFAPIGDYYFLFQDEEAHPPMCGIVVPKDIRSEKCGTVFRLSHGVISSPHYPEFYPNNNSKCEYLIDPVNANQNTVIILKLIDFDLSEIKYDYSRSPCTGDNIEIKDVTNNRVVVVYCGECGGQVELSAEHGYMDSISSPAFPLDYAHDLDCIWNVSAPKERIISIKYEALDLEASADCSLDFLEVFDGDIISNKTSMGKLCGDNSRMPQGRIFTKSNRILIHFVSDRSMSKGGPQSGCGGMLTAKADWQTLKPPLNDDGQYVHNLHCGWNIIGAEKTMLELKILKIDTEELQQLPGASAASRCVDAITIYDGYKSFSPVLATDICEDPTITYPLKH</sequence>
<feature type="disulfide bond" evidence="3">
    <location>
        <begin position="96"/>
        <end position="123"/>
    </location>
</feature>
<dbReference type="Proteomes" id="UP000095283">
    <property type="component" value="Unplaced"/>
</dbReference>
<dbReference type="SMART" id="SM00042">
    <property type="entry name" value="CUB"/>
    <property type="match status" value="2"/>
</dbReference>
<comment type="caution">
    <text evidence="3">Lacks conserved residue(s) required for the propagation of feature annotation.</text>
</comment>
<dbReference type="Gene3D" id="2.60.120.290">
    <property type="entry name" value="Spermadhesin, CUB domain"/>
    <property type="match status" value="4"/>
</dbReference>
<dbReference type="AlphaFoldDB" id="A0A1I7X9P4"/>
<keyword evidence="2 3" id="KW-1015">Disulfide bond</keyword>
<dbReference type="PANTHER" id="PTHR24251">
    <property type="entry name" value="OVOCHYMASE-RELATED"/>
    <property type="match status" value="1"/>
</dbReference>
<accession>A0A1I7X9P4</accession>
<dbReference type="PROSITE" id="PS01180">
    <property type="entry name" value="CUB"/>
    <property type="match status" value="3"/>
</dbReference>
<evidence type="ECO:0000256" key="2">
    <source>
        <dbReference type="ARBA" id="ARBA00023157"/>
    </source>
</evidence>
<keyword evidence="1" id="KW-0677">Repeat</keyword>
<evidence type="ECO:0000256" key="3">
    <source>
        <dbReference type="PROSITE-ProRule" id="PRU00059"/>
    </source>
</evidence>
<dbReference type="InterPro" id="IPR035914">
    <property type="entry name" value="Sperma_CUB_dom_sf"/>
</dbReference>
<name>A0A1I7X9P4_HETBA</name>
<evidence type="ECO:0000313" key="5">
    <source>
        <dbReference type="Proteomes" id="UP000095283"/>
    </source>
</evidence>
<dbReference type="CDD" id="cd00041">
    <property type="entry name" value="CUB"/>
    <property type="match status" value="2"/>
</dbReference>
<dbReference type="SUPFAM" id="SSF49854">
    <property type="entry name" value="Spermadhesin, CUB domain"/>
    <property type="match status" value="4"/>
</dbReference>
<dbReference type="Pfam" id="PF00431">
    <property type="entry name" value="CUB"/>
    <property type="match status" value="3"/>
</dbReference>
<evidence type="ECO:0000313" key="6">
    <source>
        <dbReference type="WBParaSite" id="Hba_14090"/>
    </source>
</evidence>
<feature type="domain" description="CUB" evidence="4">
    <location>
        <begin position="182"/>
        <end position="307"/>
    </location>
</feature>
<dbReference type="InterPro" id="IPR000859">
    <property type="entry name" value="CUB_dom"/>
</dbReference>
<reference evidence="6" key="1">
    <citation type="submission" date="2016-11" db="UniProtKB">
        <authorList>
            <consortium name="WormBaseParasite"/>
        </authorList>
    </citation>
    <scope>IDENTIFICATION</scope>
</reference>
<feature type="domain" description="CUB" evidence="4">
    <location>
        <begin position="96"/>
        <end position="180"/>
    </location>
</feature>
<evidence type="ECO:0000256" key="1">
    <source>
        <dbReference type="ARBA" id="ARBA00022737"/>
    </source>
</evidence>
<protein>
    <submittedName>
        <fullName evidence="6">CUB domain protein</fullName>
    </submittedName>
</protein>
<keyword evidence="5" id="KW-1185">Reference proteome</keyword>
<evidence type="ECO:0000259" key="4">
    <source>
        <dbReference type="PROSITE" id="PS01180"/>
    </source>
</evidence>
<dbReference type="WBParaSite" id="Hba_14090">
    <property type="protein sequence ID" value="Hba_14090"/>
    <property type="gene ID" value="Hba_14090"/>
</dbReference>
<proteinExistence type="predicted"/>